<sequence>MMNQQRSNLSSITKNNRALFLAYDQGLEHGPSDFNDKNANPEFIIQLAESGYFTGVIFQKGIAKQYYDKTKHTTPLIVKLNGKTTLQDGEPFSPRLCSVEEAIDLGAQAVGYTIFPGSKHQEQMMNDFARVEEVAHNHNMPVILWLYPRGEKVKGKEKSKEISEYSARIGLELGADLLKMYYPDEEDVFPNMVKLAGRVGILVSGGNKLDDTNLYEEAQRVMHEGAAGMAVGRNIWQSENPLERAEELAKIIFG</sequence>
<evidence type="ECO:0000313" key="2">
    <source>
        <dbReference type="EMBL" id="KKR72495.1"/>
    </source>
</evidence>
<evidence type="ECO:0000256" key="1">
    <source>
        <dbReference type="PIRSR" id="PIRSR038992-1"/>
    </source>
</evidence>
<proteinExistence type="predicted"/>
<dbReference type="PANTHER" id="PTHR47916">
    <property type="entry name" value="FRUCTOSE-BISPHOSPHATE ALDOLASE CLASS 1"/>
    <property type="match status" value="1"/>
</dbReference>
<feature type="active site" description="Proton donor" evidence="1">
    <location>
        <position position="147"/>
    </location>
</feature>
<feature type="active site" description="Schiff-base intermediate with dihydroxyacetone-P" evidence="1">
    <location>
        <position position="179"/>
    </location>
</feature>
<dbReference type="AlphaFoldDB" id="A0A0G0VKQ3"/>
<dbReference type="Gene3D" id="3.20.20.70">
    <property type="entry name" value="Aldolase class I"/>
    <property type="match status" value="1"/>
</dbReference>
<reference evidence="2 3" key="1">
    <citation type="journal article" date="2015" name="Nature">
        <title>rRNA introns, odd ribosomes, and small enigmatic genomes across a large radiation of phyla.</title>
        <authorList>
            <person name="Brown C.T."/>
            <person name="Hug L.A."/>
            <person name="Thomas B.C."/>
            <person name="Sharon I."/>
            <person name="Castelle C.J."/>
            <person name="Singh A."/>
            <person name="Wilkins M.J."/>
            <person name="Williams K.H."/>
            <person name="Banfield J.F."/>
        </authorList>
    </citation>
    <scope>NUCLEOTIDE SEQUENCE [LARGE SCALE GENOMIC DNA]</scope>
</reference>
<accession>A0A0G0VKQ3</accession>
<dbReference type="SUPFAM" id="SSF51569">
    <property type="entry name" value="Aldolase"/>
    <property type="match status" value="1"/>
</dbReference>
<dbReference type="GO" id="GO:0004332">
    <property type="term" value="F:fructose-bisphosphate aldolase activity"/>
    <property type="evidence" value="ECO:0007669"/>
    <property type="project" value="InterPro"/>
</dbReference>
<protein>
    <submittedName>
        <fullName evidence="2">Fructose-bisphosphate aldolase</fullName>
    </submittedName>
</protein>
<dbReference type="InterPro" id="IPR013785">
    <property type="entry name" value="Aldolase_TIM"/>
</dbReference>
<dbReference type="Pfam" id="PF01791">
    <property type="entry name" value="DeoC"/>
    <property type="match status" value="1"/>
</dbReference>
<comment type="caution">
    <text evidence="2">The sequence shown here is derived from an EMBL/GenBank/DDBJ whole genome shotgun (WGS) entry which is preliminary data.</text>
</comment>
<evidence type="ECO:0000313" key="3">
    <source>
        <dbReference type="Proteomes" id="UP000034664"/>
    </source>
</evidence>
<dbReference type="SMART" id="SM01133">
    <property type="entry name" value="DeoC"/>
    <property type="match status" value="1"/>
</dbReference>
<name>A0A0G0VKQ3_9BACT</name>
<dbReference type="Proteomes" id="UP000034664">
    <property type="component" value="Unassembled WGS sequence"/>
</dbReference>
<dbReference type="InterPro" id="IPR002915">
    <property type="entry name" value="DeoC/FbaB/LacD_aldolase"/>
</dbReference>
<organism evidence="2 3">
    <name type="scientific">Candidatus Roizmanbacteria bacterium GW2011_GWB1_40_7</name>
    <dbReference type="NCBI Taxonomy" id="1618482"/>
    <lineage>
        <taxon>Bacteria</taxon>
        <taxon>Candidatus Roizmaniibacteriota</taxon>
    </lineage>
</organism>
<dbReference type="CDD" id="cd00958">
    <property type="entry name" value="DhnA"/>
    <property type="match status" value="1"/>
</dbReference>
<dbReference type="EMBL" id="LBZM01000005">
    <property type="protein sequence ID" value="KKR72495.1"/>
    <property type="molecule type" value="Genomic_DNA"/>
</dbReference>
<gene>
    <name evidence="2" type="ORF">UU14_C0005G0063</name>
</gene>
<dbReference type="PANTHER" id="PTHR47916:SF1">
    <property type="entry name" value="3-HYDROXY-5-PHOSPHONOOXYPENTANE-2,4-DIONE THIOLASE"/>
    <property type="match status" value="1"/>
</dbReference>
<dbReference type="InterPro" id="IPR050456">
    <property type="entry name" value="DeoC/FbaB_aldolase"/>
</dbReference>
<dbReference type="InterPro" id="IPR041720">
    <property type="entry name" value="FbaB-like"/>
</dbReference>
<dbReference type="PIRSF" id="PIRSF038992">
    <property type="entry name" value="Aldolase_Ia"/>
    <property type="match status" value="1"/>
</dbReference>